<dbReference type="RefSeq" id="WP_143175344.1">
    <property type="nucleotide sequence ID" value="NZ_FRCS01000006.1"/>
</dbReference>
<reference evidence="1 2" key="1">
    <citation type="submission" date="2016-11" db="EMBL/GenBank/DDBJ databases">
        <authorList>
            <person name="Jaros S."/>
            <person name="Januszkiewicz K."/>
            <person name="Wedrychowicz H."/>
        </authorList>
    </citation>
    <scope>NUCLEOTIDE SEQUENCE [LARGE SCALE GENOMIC DNA]</scope>
    <source>
        <strain evidence="1 2">DSM 46144</strain>
    </source>
</reference>
<evidence type="ECO:0000313" key="1">
    <source>
        <dbReference type="EMBL" id="SHN39319.1"/>
    </source>
</evidence>
<evidence type="ECO:0000313" key="2">
    <source>
        <dbReference type="Proteomes" id="UP000184440"/>
    </source>
</evidence>
<name>A0A1M7R2Q2_9ACTN</name>
<sequence length="76" mass="8244">MSGRRAGRKRSCPDEVVRKVVELHRSGLRPQAISDAMNAGGYLTPSGKGRWSRSTAYQLLGTWAARDLLNGDEGTA</sequence>
<dbReference type="AlphaFoldDB" id="A0A1M7R2Q2"/>
<protein>
    <recommendedName>
        <fullName evidence="3">Recombinase</fullName>
    </recommendedName>
</protein>
<gene>
    <name evidence="1" type="ORF">SAMN05443668_106250</name>
</gene>
<accession>A0A1M7R2Q2</accession>
<dbReference type="EMBL" id="FRCS01000006">
    <property type="protein sequence ID" value="SHN39319.1"/>
    <property type="molecule type" value="Genomic_DNA"/>
</dbReference>
<dbReference type="STRING" id="134849.SAMN05443668_106250"/>
<keyword evidence="2" id="KW-1185">Reference proteome</keyword>
<evidence type="ECO:0008006" key="3">
    <source>
        <dbReference type="Google" id="ProtNLM"/>
    </source>
</evidence>
<organism evidence="1 2">
    <name type="scientific">Cryptosporangium aurantiacum</name>
    <dbReference type="NCBI Taxonomy" id="134849"/>
    <lineage>
        <taxon>Bacteria</taxon>
        <taxon>Bacillati</taxon>
        <taxon>Actinomycetota</taxon>
        <taxon>Actinomycetes</taxon>
        <taxon>Cryptosporangiales</taxon>
        <taxon>Cryptosporangiaceae</taxon>
        <taxon>Cryptosporangium</taxon>
    </lineage>
</organism>
<proteinExistence type="predicted"/>
<dbReference type="Proteomes" id="UP000184440">
    <property type="component" value="Unassembled WGS sequence"/>
</dbReference>